<keyword evidence="3" id="KW-0560">Oxidoreductase</keyword>
<dbReference type="OrthoDB" id="9793944at2"/>
<dbReference type="GO" id="GO:0016491">
    <property type="term" value="F:oxidoreductase activity"/>
    <property type="evidence" value="ECO:0007669"/>
    <property type="project" value="UniProtKB-KW"/>
</dbReference>
<dbReference type="PROSITE" id="PS51387">
    <property type="entry name" value="FAD_PCMH"/>
    <property type="match status" value="1"/>
</dbReference>
<sequence>MKPAAFEYHRVFSAQEAVQLLSELGDEAKILAGGQSLAPMMNFRLARPSALIDINRVSDLDYIRRDGAALTIGALTRHRTVETSTSADILDGFAVLPKAAHHIGHFPIRTRGTVGGSIAHSDPSAEWCLLARLFDATIVTESPRGKREVGSAEWFTGFLTTSAEYDEVVVEIRFTNPRTYSALAEFAQRKGDFAIASAAVAFDVTDGGCANTTVVLGGVGSEPFRSPELDAVANGRPPGADTAQAVATAAQAMVNPPADLHGGSDYRRHLVGSMIRQAFADAGAVPTEAA</sequence>
<dbReference type="PANTHER" id="PTHR42659:SF2">
    <property type="entry name" value="XANTHINE DEHYDROGENASE SUBUNIT C-RELATED"/>
    <property type="match status" value="1"/>
</dbReference>
<evidence type="ECO:0000259" key="4">
    <source>
        <dbReference type="PROSITE" id="PS51387"/>
    </source>
</evidence>
<keyword evidence="2" id="KW-0274">FAD</keyword>
<dbReference type="Gene3D" id="3.30.43.10">
    <property type="entry name" value="Uridine Diphospho-n-acetylenolpyruvylglucosamine Reductase, domain 2"/>
    <property type="match status" value="1"/>
</dbReference>
<dbReference type="RefSeq" id="WP_106349655.1">
    <property type="nucleotide sequence ID" value="NZ_PVUE01000012.1"/>
</dbReference>
<dbReference type="Pfam" id="PF03450">
    <property type="entry name" value="CO_deh_flav_C"/>
    <property type="match status" value="1"/>
</dbReference>
<dbReference type="InterPro" id="IPR016167">
    <property type="entry name" value="FAD-bd_PCMH_sub1"/>
</dbReference>
<dbReference type="GO" id="GO:0071949">
    <property type="term" value="F:FAD binding"/>
    <property type="evidence" value="ECO:0007669"/>
    <property type="project" value="InterPro"/>
</dbReference>
<dbReference type="InterPro" id="IPR051312">
    <property type="entry name" value="Diverse_Substr_Oxidored"/>
</dbReference>
<keyword evidence="1" id="KW-0285">Flavoprotein</keyword>
<dbReference type="InterPro" id="IPR005107">
    <property type="entry name" value="CO_DH_flav_C"/>
</dbReference>
<dbReference type="PANTHER" id="PTHR42659">
    <property type="entry name" value="XANTHINE DEHYDROGENASE SUBUNIT C-RELATED"/>
    <property type="match status" value="1"/>
</dbReference>
<dbReference type="SMART" id="SM01092">
    <property type="entry name" value="CO_deh_flav_C"/>
    <property type="match status" value="1"/>
</dbReference>
<evidence type="ECO:0000313" key="5">
    <source>
        <dbReference type="EMBL" id="PRZ40982.1"/>
    </source>
</evidence>
<protein>
    <submittedName>
        <fullName evidence="5">Carbon-monoxide dehydrogenase medium subunit</fullName>
    </submittedName>
</protein>
<evidence type="ECO:0000256" key="3">
    <source>
        <dbReference type="ARBA" id="ARBA00023002"/>
    </source>
</evidence>
<reference evidence="5 6" key="1">
    <citation type="submission" date="2018-03" db="EMBL/GenBank/DDBJ databases">
        <title>Genomic Encyclopedia of Archaeal and Bacterial Type Strains, Phase II (KMG-II): from individual species to whole genera.</title>
        <authorList>
            <person name="Goeker M."/>
        </authorList>
    </citation>
    <scope>NUCLEOTIDE SEQUENCE [LARGE SCALE GENOMIC DNA]</scope>
    <source>
        <strain evidence="5 6">DSM 100065</strain>
    </source>
</reference>
<evidence type="ECO:0000313" key="6">
    <source>
        <dbReference type="Proteomes" id="UP000237752"/>
    </source>
</evidence>
<dbReference type="EMBL" id="PVUE01000012">
    <property type="protein sequence ID" value="PRZ40982.1"/>
    <property type="molecule type" value="Genomic_DNA"/>
</dbReference>
<name>A0A2T0ZX96_9ACTN</name>
<dbReference type="AlphaFoldDB" id="A0A2T0ZX96"/>
<dbReference type="Gene3D" id="3.30.465.10">
    <property type="match status" value="1"/>
</dbReference>
<gene>
    <name evidence="5" type="ORF">CLV47_11215</name>
</gene>
<evidence type="ECO:0000256" key="2">
    <source>
        <dbReference type="ARBA" id="ARBA00022827"/>
    </source>
</evidence>
<evidence type="ECO:0000256" key="1">
    <source>
        <dbReference type="ARBA" id="ARBA00022630"/>
    </source>
</evidence>
<dbReference type="InterPro" id="IPR036683">
    <property type="entry name" value="CO_DH_flav_C_dom_sf"/>
</dbReference>
<dbReference type="SUPFAM" id="SSF56176">
    <property type="entry name" value="FAD-binding/transporter-associated domain-like"/>
    <property type="match status" value="1"/>
</dbReference>
<dbReference type="InterPro" id="IPR002346">
    <property type="entry name" value="Mopterin_DH_FAD-bd"/>
</dbReference>
<keyword evidence="6" id="KW-1185">Reference proteome</keyword>
<dbReference type="Pfam" id="PF00941">
    <property type="entry name" value="FAD_binding_5"/>
    <property type="match status" value="1"/>
</dbReference>
<dbReference type="InterPro" id="IPR036318">
    <property type="entry name" value="FAD-bd_PCMH-like_sf"/>
</dbReference>
<dbReference type="Proteomes" id="UP000237752">
    <property type="component" value="Unassembled WGS sequence"/>
</dbReference>
<comment type="caution">
    <text evidence="5">The sequence shown here is derived from an EMBL/GenBank/DDBJ whole genome shotgun (WGS) entry which is preliminary data.</text>
</comment>
<organism evidence="5 6">
    <name type="scientific">Antricoccus suffuscus</name>
    <dbReference type="NCBI Taxonomy" id="1629062"/>
    <lineage>
        <taxon>Bacteria</taxon>
        <taxon>Bacillati</taxon>
        <taxon>Actinomycetota</taxon>
        <taxon>Actinomycetes</taxon>
        <taxon>Geodermatophilales</taxon>
        <taxon>Antricoccaceae</taxon>
        <taxon>Antricoccus</taxon>
    </lineage>
</organism>
<dbReference type="InterPro" id="IPR016166">
    <property type="entry name" value="FAD-bd_PCMH"/>
</dbReference>
<feature type="domain" description="FAD-binding PCMH-type" evidence="4">
    <location>
        <begin position="1"/>
        <end position="179"/>
    </location>
</feature>
<dbReference type="InterPro" id="IPR016169">
    <property type="entry name" value="FAD-bd_PCMH_sub2"/>
</dbReference>
<dbReference type="SUPFAM" id="SSF55447">
    <property type="entry name" value="CO dehydrogenase flavoprotein C-terminal domain-like"/>
    <property type="match status" value="1"/>
</dbReference>
<proteinExistence type="predicted"/>
<dbReference type="Gene3D" id="3.30.390.50">
    <property type="entry name" value="CO dehydrogenase flavoprotein, C-terminal domain"/>
    <property type="match status" value="1"/>
</dbReference>
<accession>A0A2T0ZX96</accession>